<evidence type="ECO:0000256" key="7">
    <source>
        <dbReference type="ARBA" id="ARBA00023315"/>
    </source>
</evidence>
<evidence type="ECO:0000256" key="5">
    <source>
        <dbReference type="ARBA" id="ARBA00022832"/>
    </source>
</evidence>
<gene>
    <name evidence="12" type="ORF">O3M35_004284</name>
</gene>
<name>A0AAW1CHU7_9HEMI</name>
<dbReference type="Gene3D" id="3.30.559.70">
    <property type="entry name" value="Choline/Carnitine o-acyltransferase, domain 2"/>
    <property type="match status" value="1"/>
</dbReference>
<dbReference type="Pfam" id="PF00755">
    <property type="entry name" value="Carn_acyltransf"/>
    <property type="match status" value="1"/>
</dbReference>
<dbReference type="PANTHER" id="PTHR22589:SF16">
    <property type="entry name" value="CARNITINE O-PALMITOYLTRANSFERASE 2, MITOCHONDRIAL"/>
    <property type="match status" value="1"/>
</dbReference>
<evidence type="ECO:0000256" key="6">
    <source>
        <dbReference type="ARBA" id="ARBA00023098"/>
    </source>
</evidence>
<dbReference type="InterPro" id="IPR000542">
    <property type="entry name" value="Carn_acyl_trans"/>
</dbReference>
<dbReference type="GO" id="GO:0006635">
    <property type="term" value="P:fatty acid beta-oxidation"/>
    <property type="evidence" value="ECO:0007669"/>
    <property type="project" value="TreeGrafter"/>
</dbReference>
<sequence length="656" mass="75555">MNNFLIKQALFNNVNQRHIRICTIRFCSFDRNSDEYQFWQKSRVPTLHFQKSLPRLPIPDLKASCDRYLQAQKPLVDNVEFDRIKSNVDSMLKIEGPPLQKELKDNDAANRHTSFISAPWFDMYLKDRRPLPINYNPFLVFIDDPKQEYNEQLIRSTNLVISSLRFMKSLRANILEPEVFHLNAKKSDTAFFRTVTGLLPPAISWYGAYLFKAFPLDMSQYENLFNTSRIPKIGKDVLYHDQNTRHIVVMRKGRFFKMDVLDEAGMILSPQDIFTSLHYILNQPIEESKNPVGILTTEERNKWASVREHLENCGNAEIFKIIDGALFCLILDEDTPTRDYKTLIQQYLHSDGKNRWFDKSFSLIVQKNGIAGINFEHSWGDGVAVLRYFQDIYKDSTGKPKIHPGDKPSSTNAESLVKNLEFQVDDKTKNDISEAINKYKKITDSLDINLFEFNDFGRNTCKKHKISPDSVMQLAFQIAYYKQNQKFVSTYESCSTAAFKHGRTETMRPCTMATKEVCLDLFSKNKPSKDSMIEKIKKCSNIHGQLVKEAAMGQGFDRHLFALRVIAEKKGKVPQLYKDPAFIKFNHYILSTSTLNSDALMLGAFGPVVPDGYGIGYSIWNDRLGSIVSNYRQNTDGKVFVDCLKNALSDLYDCLK</sequence>
<dbReference type="Gene3D" id="1.20.1280.180">
    <property type="match status" value="1"/>
</dbReference>
<keyword evidence="5" id="KW-0276">Fatty acid metabolism</keyword>
<dbReference type="InterPro" id="IPR042231">
    <property type="entry name" value="Cho/carn_acyl_trans_2"/>
</dbReference>
<evidence type="ECO:0000256" key="9">
    <source>
        <dbReference type="PIRSR" id="PIRSR600542-1"/>
    </source>
</evidence>
<keyword evidence="13" id="KW-1185">Reference proteome</keyword>
<evidence type="ECO:0000256" key="4">
    <source>
        <dbReference type="ARBA" id="ARBA00022679"/>
    </source>
</evidence>
<reference evidence="12 13" key="1">
    <citation type="submission" date="2022-12" db="EMBL/GenBank/DDBJ databases">
        <title>Chromosome-level genome assembly of true bugs.</title>
        <authorList>
            <person name="Ma L."/>
            <person name="Li H."/>
        </authorList>
    </citation>
    <scope>NUCLEOTIDE SEQUENCE [LARGE SCALE GENOMIC DNA]</scope>
    <source>
        <strain evidence="12">Lab_2022b</strain>
    </source>
</reference>
<evidence type="ECO:0000259" key="11">
    <source>
        <dbReference type="Pfam" id="PF00755"/>
    </source>
</evidence>
<comment type="catalytic activity">
    <reaction evidence="8">
        <text>4,8-dimethylnonanoyl-CoA + (R)-carnitine = O-4,8-dimethylnonanoyl-(R)-carnitine + CoA</text>
        <dbReference type="Rhea" id="RHEA:44860"/>
        <dbReference type="ChEBI" id="CHEBI:16347"/>
        <dbReference type="ChEBI" id="CHEBI:57287"/>
        <dbReference type="ChEBI" id="CHEBI:77061"/>
        <dbReference type="ChEBI" id="CHEBI:84654"/>
    </reaction>
</comment>
<evidence type="ECO:0000256" key="1">
    <source>
        <dbReference type="ARBA" id="ARBA00005005"/>
    </source>
</evidence>
<keyword evidence="7 10" id="KW-0012">Acyltransferase</keyword>
<keyword evidence="6" id="KW-0443">Lipid metabolism</keyword>
<proteinExistence type="inferred from homology"/>
<feature type="domain" description="Choline/carnitine acyltransferase" evidence="11">
    <location>
        <begin position="56"/>
        <end position="645"/>
    </location>
</feature>
<protein>
    <recommendedName>
        <fullName evidence="11">Choline/carnitine acyltransferase domain-containing protein</fullName>
    </recommendedName>
</protein>
<dbReference type="AlphaFoldDB" id="A0AAW1CHU7"/>
<dbReference type="InterPro" id="IPR042572">
    <property type="entry name" value="Carn_acyl_trans_N"/>
</dbReference>
<evidence type="ECO:0000256" key="8">
    <source>
        <dbReference type="ARBA" id="ARBA00048999"/>
    </source>
</evidence>
<dbReference type="GO" id="GO:0004095">
    <property type="term" value="F:carnitine O-palmitoyltransferase activity"/>
    <property type="evidence" value="ECO:0007669"/>
    <property type="project" value="TreeGrafter"/>
</dbReference>
<dbReference type="InterPro" id="IPR023213">
    <property type="entry name" value="CAT-like_dom_sf"/>
</dbReference>
<evidence type="ECO:0000256" key="10">
    <source>
        <dbReference type="RuleBase" id="RU003801"/>
    </source>
</evidence>
<feature type="active site" description="Proton acceptor" evidence="9">
    <location>
        <position position="377"/>
    </location>
</feature>
<evidence type="ECO:0000256" key="2">
    <source>
        <dbReference type="ARBA" id="ARBA00005232"/>
    </source>
</evidence>
<accession>A0AAW1CHU7</accession>
<dbReference type="GO" id="GO:0005739">
    <property type="term" value="C:mitochondrion"/>
    <property type="evidence" value="ECO:0007669"/>
    <property type="project" value="TreeGrafter"/>
</dbReference>
<keyword evidence="4 10" id="KW-0808">Transferase</keyword>
<evidence type="ECO:0000313" key="12">
    <source>
        <dbReference type="EMBL" id="KAK9497585.1"/>
    </source>
</evidence>
<comment type="caution">
    <text evidence="12">The sequence shown here is derived from an EMBL/GenBank/DDBJ whole genome shotgun (WGS) entry which is preliminary data.</text>
</comment>
<evidence type="ECO:0000313" key="13">
    <source>
        <dbReference type="Proteomes" id="UP001461498"/>
    </source>
</evidence>
<dbReference type="Proteomes" id="UP001461498">
    <property type="component" value="Unassembled WGS sequence"/>
</dbReference>
<keyword evidence="3" id="KW-0813">Transport</keyword>
<dbReference type="EMBL" id="JAPXFL010000014">
    <property type="protein sequence ID" value="KAK9497585.1"/>
    <property type="molecule type" value="Genomic_DNA"/>
</dbReference>
<dbReference type="FunFam" id="1.10.275.20:FF:000001">
    <property type="entry name" value="carnitine O-palmitoyltransferase 2, mitochondrial"/>
    <property type="match status" value="1"/>
</dbReference>
<comment type="similarity">
    <text evidence="2 10">Belongs to the carnitine/choline acetyltransferase family.</text>
</comment>
<organism evidence="12 13">
    <name type="scientific">Rhynocoris fuscipes</name>
    <dbReference type="NCBI Taxonomy" id="488301"/>
    <lineage>
        <taxon>Eukaryota</taxon>
        <taxon>Metazoa</taxon>
        <taxon>Ecdysozoa</taxon>
        <taxon>Arthropoda</taxon>
        <taxon>Hexapoda</taxon>
        <taxon>Insecta</taxon>
        <taxon>Pterygota</taxon>
        <taxon>Neoptera</taxon>
        <taxon>Paraneoptera</taxon>
        <taxon>Hemiptera</taxon>
        <taxon>Heteroptera</taxon>
        <taxon>Panheteroptera</taxon>
        <taxon>Cimicomorpha</taxon>
        <taxon>Reduviidae</taxon>
        <taxon>Harpactorinae</taxon>
        <taxon>Harpactorini</taxon>
        <taxon>Rhynocoris</taxon>
    </lineage>
</organism>
<dbReference type="SUPFAM" id="SSF52777">
    <property type="entry name" value="CoA-dependent acyltransferases"/>
    <property type="match status" value="2"/>
</dbReference>
<dbReference type="InterPro" id="IPR039551">
    <property type="entry name" value="Cho/carn_acyl_trans"/>
</dbReference>
<evidence type="ECO:0000256" key="3">
    <source>
        <dbReference type="ARBA" id="ARBA00022448"/>
    </source>
</evidence>
<dbReference type="PANTHER" id="PTHR22589">
    <property type="entry name" value="CARNITINE O-ACYLTRANSFERASE"/>
    <property type="match status" value="1"/>
</dbReference>
<comment type="pathway">
    <text evidence="1">Lipid metabolism; fatty acid beta-oxidation.</text>
</comment>
<dbReference type="Gene3D" id="3.30.559.10">
    <property type="entry name" value="Chloramphenicol acetyltransferase-like domain"/>
    <property type="match status" value="1"/>
</dbReference>
<dbReference type="Gene3D" id="1.10.275.20">
    <property type="entry name" value="Choline/Carnitine o-acyltransferase"/>
    <property type="match status" value="1"/>
</dbReference>
<dbReference type="PROSITE" id="PS00440">
    <property type="entry name" value="ACYLTRANSF_C_2"/>
    <property type="match status" value="1"/>
</dbReference>